<sequence>MKPTLTLKPTNSLTLTPQLQHALKLLTLSTLELNKEIERMVQENPMLELDEHSDDSRSEFQQPVDSNLPDLADDAANADLPDPVAIIGNDEPLDTFADSYEDSGNVYQQPLLNSHGTDSSDLEFSRFAIKPISLCEHLLTQLSMSQLPEQQRQIVNLLIHSLDDDGYLTQDIDELLRQLPSRLTASRTELQAALEYLQQLDPPGVGARNLQECLSLQIRALPADTPSRQQALELVENHLETFAAKNFRLLQKILGCNETCLQHIQQMITQLHPKPGSDFNSTLAHYIVPDIIVVRSDKSWLVKLNQEAVPPVHINQLYADVLKNSRSEETRPLRGQLQEARLLIRNIHQRVQTILRVGQAIVDHQQAFLEHGETAVRPLVMREIAETLKLHESTISRVTSHKYMRTPHGIFEFKYFFGSHVSTEQGDACSSIATRSLLKQLIQNENPKKPLSDNRLSQLLSQQGVIVARRTVAKYRELMHIPPTNLRKIL</sequence>
<evidence type="ECO:0000259" key="12">
    <source>
        <dbReference type="Pfam" id="PF04963"/>
    </source>
</evidence>
<evidence type="ECO:0000256" key="8">
    <source>
        <dbReference type="ARBA" id="ARBA00023163"/>
    </source>
</evidence>
<accession>A0A1G5SAT3</accession>
<dbReference type="GO" id="GO:0016987">
    <property type="term" value="F:sigma factor activity"/>
    <property type="evidence" value="ECO:0007669"/>
    <property type="project" value="UniProtKB-KW"/>
</dbReference>
<keyword evidence="5 9" id="KW-0805">Transcription regulation</keyword>
<evidence type="ECO:0000256" key="9">
    <source>
        <dbReference type="PIRNR" id="PIRNR000774"/>
    </source>
</evidence>
<organism evidence="13 14">
    <name type="scientific">Nitrosomonas mobilis</name>
    <dbReference type="NCBI Taxonomy" id="51642"/>
    <lineage>
        <taxon>Bacteria</taxon>
        <taxon>Pseudomonadati</taxon>
        <taxon>Pseudomonadota</taxon>
        <taxon>Betaproteobacteria</taxon>
        <taxon>Nitrosomonadales</taxon>
        <taxon>Nitrosomonadaceae</taxon>
        <taxon>Nitrosomonas</taxon>
    </lineage>
</organism>
<dbReference type="Gene3D" id="1.10.10.1330">
    <property type="entry name" value="RNA polymerase sigma-54 factor, core-binding domain"/>
    <property type="match status" value="1"/>
</dbReference>
<dbReference type="GO" id="GO:0000428">
    <property type="term" value="C:DNA-directed RNA polymerase complex"/>
    <property type="evidence" value="ECO:0007669"/>
    <property type="project" value="UniProtKB-KW"/>
</dbReference>
<evidence type="ECO:0000259" key="11">
    <source>
        <dbReference type="Pfam" id="PF04552"/>
    </source>
</evidence>
<evidence type="ECO:0000256" key="7">
    <source>
        <dbReference type="ARBA" id="ARBA00023125"/>
    </source>
</evidence>
<dbReference type="InterPro" id="IPR000394">
    <property type="entry name" value="RNA_pol_sigma_54"/>
</dbReference>
<evidence type="ECO:0000256" key="5">
    <source>
        <dbReference type="ARBA" id="ARBA00023015"/>
    </source>
</evidence>
<dbReference type="PRINTS" id="PR00045">
    <property type="entry name" value="SIGMA54FCT"/>
</dbReference>
<dbReference type="GO" id="GO:0006352">
    <property type="term" value="P:DNA-templated transcription initiation"/>
    <property type="evidence" value="ECO:0007669"/>
    <property type="project" value="InterPro"/>
</dbReference>
<dbReference type="Pfam" id="PF04552">
    <property type="entry name" value="Sigma54_DBD"/>
    <property type="match status" value="1"/>
</dbReference>
<evidence type="ECO:0000313" key="14">
    <source>
        <dbReference type="Proteomes" id="UP000198729"/>
    </source>
</evidence>
<keyword evidence="7 9" id="KW-0238">DNA-binding</keyword>
<keyword evidence="14" id="KW-1185">Reference proteome</keyword>
<dbReference type="GO" id="GO:0003677">
    <property type="term" value="F:DNA binding"/>
    <property type="evidence" value="ECO:0007669"/>
    <property type="project" value="UniProtKB-KW"/>
</dbReference>
<evidence type="ECO:0000256" key="4">
    <source>
        <dbReference type="ARBA" id="ARBA00022695"/>
    </source>
</evidence>
<protein>
    <recommendedName>
        <fullName evidence="9">RNA polymerase sigma-54 factor</fullName>
    </recommendedName>
</protein>
<keyword evidence="2 9" id="KW-0240">DNA-directed RNA polymerase</keyword>
<feature type="domain" description="RNA polymerase sigma factor 54 core-binding" evidence="12">
    <location>
        <begin position="124"/>
        <end position="318"/>
    </location>
</feature>
<keyword evidence="4 9" id="KW-0548">Nucleotidyltransferase</keyword>
<dbReference type="GO" id="GO:0001216">
    <property type="term" value="F:DNA-binding transcription activator activity"/>
    <property type="evidence" value="ECO:0007669"/>
    <property type="project" value="InterPro"/>
</dbReference>
<evidence type="ECO:0000256" key="6">
    <source>
        <dbReference type="ARBA" id="ARBA00023082"/>
    </source>
</evidence>
<feature type="region of interest" description="Disordered" evidence="10">
    <location>
        <begin position="51"/>
        <end position="75"/>
    </location>
</feature>
<keyword evidence="6 9" id="KW-0731">Sigma factor</keyword>
<dbReference type="OrthoDB" id="9814402at2"/>
<dbReference type="PROSITE" id="PS50044">
    <property type="entry name" value="SIGMA54_3"/>
    <property type="match status" value="1"/>
</dbReference>
<proteinExistence type="inferred from homology"/>
<dbReference type="RefSeq" id="WP_090283666.1">
    <property type="nucleotide sequence ID" value="NZ_FMWO01000020.1"/>
</dbReference>
<dbReference type="STRING" id="51642.NSMM_150034"/>
<name>A0A1G5SAT3_9PROT</name>
<reference evidence="13 14" key="1">
    <citation type="submission" date="2016-10" db="EMBL/GenBank/DDBJ databases">
        <authorList>
            <person name="de Groot N.N."/>
        </authorList>
    </citation>
    <scope>NUCLEOTIDE SEQUENCE [LARGE SCALE GENOMIC DNA]</scope>
    <source>
        <strain evidence="13">1</strain>
    </source>
</reference>
<dbReference type="AlphaFoldDB" id="A0A1G5SAT3"/>
<dbReference type="InterPro" id="IPR007046">
    <property type="entry name" value="RNA_pol_sigma_54_core-bd"/>
</dbReference>
<evidence type="ECO:0000256" key="3">
    <source>
        <dbReference type="ARBA" id="ARBA00022679"/>
    </source>
</evidence>
<comment type="similarity">
    <text evidence="1 9">Belongs to the sigma-54 factor family.</text>
</comment>
<dbReference type="InterPro" id="IPR007634">
    <property type="entry name" value="RNA_pol_sigma_54_DNA-bd"/>
</dbReference>
<evidence type="ECO:0000256" key="10">
    <source>
        <dbReference type="SAM" id="MobiDB-lite"/>
    </source>
</evidence>
<dbReference type="EMBL" id="FMWO01000020">
    <property type="protein sequence ID" value="SCZ84296.1"/>
    <property type="molecule type" value="Genomic_DNA"/>
</dbReference>
<dbReference type="NCBIfam" id="NF004595">
    <property type="entry name" value="PRK05932.1-2"/>
    <property type="match status" value="1"/>
</dbReference>
<comment type="function">
    <text evidence="9">Sigma factors are initiation factors that promote the attachment of RNA polymerase to specific initiation sites and are then released.</text>
</comment>
<dbReference type="Pfam" id="PF04963">
    <property type="entry name" value="Sigma54_CBD"/>
    <property type="match status" value="1"/>
</dbReference>
<evidence type="ECO:0000256" key="2">
    <source>
        <dbReference type="ARBA" id="ARBA00022478"/>
    </source>
</evidence>
<keyword evidence="3 9" id="KW-0808">Transferase</keyword>
<dbReference type="Gene3D" id="1.10.10.60">
    <property type="entry name" value="Homeodomain-like"/>
    <property type="match status" value="1"/>
</dbReference>
<dbReference type="NCBIfam" id="NF009118">
    <property type="entry name" value="PRK12469.1"/>
    <property type="match status" value="1"/>
</dbReference>
<dbReference type="Proteomes" id="UP000198729">
    <property type="component" value="Unassembled WGS sequence"/>
</dbReference>
<dbReference type="NCBIfam" id="TIGR02395">
    <property type="entry name" value="rpoN_sigma"/>
    <property type="match status" value="1"/>
</dbReference>
<dbReference type="GO" id="GO:0016779">
    <property type="term" value="F:nucleotidyltransferase activity"/>
    <property type="evidence" value="ECO:0007669"/>
    <property type="project" value="UniProtKB-KW"/>
</dbReference>
<dbReference type="PIRSF" id="PIRSF000774">
    <property type="entry name" value="RpoN"/>
    <property type="match status" value="1"/>
</dbReference>
<dbReference type="PANTHER" id="PTHR32248">
    <property type="entry name" value="RNA POLYMERASE SIGMA-54 FACTOR"/>
    <property type="match status" value="1"/>
</dbReference>
<gene>
    <name evidence="13" type="primary">rpoN</name>
    <name evidence="13" type="ORF">NSMM_150034</name>
</gene>
<feature type="domain" description="RNA polymerase sigma factor 54 DNA-binding" evidence="11">
    <location>
        <begin position="334"/>
        <end position="488"/>
    </location>
</feature>
<dbReference type="Pfam" id="PF00309">
    <property type="entry name" value="Sigma54_AID"/>
    <property type="match status" value="1"/>
</dbReference>
<keyword evidence="8 9" id="KW-0804">Transcription</keyword>
<dbReference type="PROSITE" id="PS00718">
    <property type="entry name" value="SIGMA54_2"/>
    <property type="match status" value="1"/>
</dbReference>
<evidence type="ECO:0000313" key="13">
    <source>
        <dbReference type="EMBL" id="SCZ84296.1"/>
    </source>
</evidence>
<dbReference type="PANTHER" id="PTHR32248:SF4">
    <property type="entry name" value="RNA POLYMERASE SIGMA-54 FACTOR"/>
    <property type="match status" value="1"/>
</dbReference>
<dbReference type="InterPro" id="IPR038709">
    <property type="entry name" value="RpoN_core-bd_sf"/>
</dbReference>
<evidence type="ECO:0000256" key="1">
    <source>
        <dbReference type="ARBA" id="ARBA00008798"/>
    </source>
</evidence>
<dbReference type="PROSITE" id="PS00717">
    <property type="entry name" value="SIGMA54_1"/>
    <property type="match status" value="1"/>
</dbReference>